<dbReference type="InterPro" id="IPR002575">
    <property type="entry name" value="Aminoglycoside_PTrfase"/>
</dbReference>
<dbReference type="Proteomes" id="UP000198802">
    <property type="component" value="Unassembled WGS sequence"/>
</dbReference>
<sequence>MVTTGGECLGGLGPFEADSPWWADVGPVVRRLGRELGVRVTVLRLIDVENGEGARDGHVTYHVEASRRPPDGRLTVVPIDHDSLVAPAAGRATWATREGLQDALSWADAALRAEGRPPVGAAEQVRTWNLSGLFRIPTAAGLVWLKTTPPFAAREPDVIAAFARIDPSLVPAVVAADVPAGRILLEHVPGRDCWNPSRTDIETTIRRLVRAQAALAEQPELMPADLPDRTPHALIGQFDRLLDGAAGAELTATELAAARDLATRLPDLVTELAACGLPLTLVHGDFHPGNWRSDNQNAGAATGTGSSAGVAVDFADSHRGHPVLDGLRPREFLPDDLWEHVADVWATAWSQCRPGCDPHRALTLAAPLGNVSYAVRYQEFLDNIEASEHRYHLGDPAHMIRAALTAAR</sequence>
<accession>A0A0S4QYD2</accession>
<feature type="domain" description="Aminoglycoside phosphotransferase" evidence="1">
    <location>
        <begin position="150"/>
        <end position="357"/>
    </location>
</feature>
<name>A0A0S4QYD2_9ACTN</name>
<evidence type="ECO:0000313" key="2">
    <source>
        <dbReference type="EMBL" id="CUU60541.1"/>
    </source>
</evidence>
<gene>
    <name evidence="2" type="ORF">Ga0074812_14219</name>
</gene>
<dbReference type="AlphaFoldDB" id="A0A0S4QYD2"/>
<dbReference type="SUPFAM" id="SSF56112">
    <property type="entry name" value="Protein kinase-like (PK-like)"/>
    <property type="match status" value="1"/>
</dbReference>
<keyword evidence="2" id="KW-0808">Transferase</keyword>
<keyword evidence="3" id="KW-1185">Reference proteome</keyword>
<evidence type="ECO:0000259" key="1">
    <source>
        <dbReference type="Pfam" id="PF01636"/>
    </source>
</evidence>
<dbReference type="Gene3D" id="3.90.1200.10">
    <property type="match status" value="1"/>
</dbReference>
<organism evidence="2 3">
    <name type="scientific">Parafrankia irregularis</name>
    <dbReference type="NCBI Taxonomy" id="795642"/>
    <lineage>
        <taxon>Bacteria</taxon>
        <taxon>Bacillati</taxon>
        <taxon>Actinomycetota</taxon>
        <taxon>Actinomycetes</taxon>
        <taxon>Frankiales</taxon>
        <taxon>Frankiaceae</taxon>
        <taxon>Parafrankia</taxon>
    </lineage>
</organism>
<dbReference type="GO" id="GO:0016740">
    <property type="term" value="F:transferase activity"/>
    <property type="evidence" value="ECO:0007669"/>
    <property type="project" value="UniProtKB-KW"/>
</dbReference>
<evidence type="ECO:0000313" key="3">
    <source>
        <dbReference type="Proteomes" id="UP000198802"/>
    </source>
</evidence>
<reference evidence="3" key="1">
    <citation type="submission" date="2015-11" db="EMBL/GenBank/DDBJ databases">
        <authorList>
            <person name="Varghese N."/>
        </authorList>
    </citation>
    <scope>NUCLEOTIDE SEQUENCE [LARGE SCALE GENOMIC DNA]</scope>
    <source>
        <strain evidence="3">DSM 45899</strain>
    </source>
</reference>
<dbReference type="Pfam" id="PF01636">
    <property type="entry name" value="APH"/>
    <property type="match status" value="1"/>
</dbReference>
<proteinExistence type="predicted"/>
<dbReference type="InterPro" id="IPR011009">
    <property type="entry name" value="Kinase-like_dom_sf"/>
</dbReference>
<protein>
    <submittedName>
        <fullName evidence="2">Phosphotransferase enzyme family protein</fullName>
    </submittedName>
</protein>
<dbReference type="EMBL" id="FAOZ01000042">
    <property type="protein sequence ID" value="CUU60541.1"/>
    <property type="molecule type" value="Genomic_DNA"/>
</dbReference>